<gene>
    <name evidence="2" type="ORF">UFOVP1196_63</name>
</gene>
<protein>
    <recommendedName>
        <fullName evidence="1">Putative DnaT-like domain-containing protein</fullName>
    </recommendedName>
</protein>
<dbReference type="Pfam" id="PF20557">
    <property type="entry name" value="DnaT_2"/>
    <property type="match status" value="2"/>
</dbReference>
<reference evidence="2" key="1">
    <citation type="submission" date="2020-05" db="EMBL/GenBank/DDBJ databases">
        <authorList>
            <person name="Chiriac C."/>
            <person name="Salcher M."/>
            <person name="Ghai R."/>
            <person name="Kavagutti S V."/>
        </authorList>
    </citation>
    <scope>NUCLEOTIDE SEQUENCE</scope>
</reference>
<dbReference type="EMBL" id="LR797148">
    <property type="protein sequence ID" value="CAB4190488.1"/>
    <property type="molecule type" value="Genomic_DNA"/>
</dbReference>
<feature type="domain" description="Putative DnaT-like" evidence="1">
    <location>
        <begin position="76"/>
        <end position="179"/>
    </location>
</feature>
<evidence type="ECO:0000259" key="1">
    <source>
        <dbReference type="Pfam" id="PF20557"/>
    </source>
</evidence>
<name>A0A6J5R9X6_9CAUD</name>
<sequence>MATIDATVGSASANSYVTKAEADAYFATRLYPESWDNAADPEAALIMATRVLDMALSGQTYYEAPSVNNKGQSTTGVLRTRPSWTGAAVDGTQALAWPRSGMLNRNKFAIATNALPRELKEATCELTYQLLKGDRTADNDAAVQGITGIKAGSVQLSFKDSGIEISKVLPDAVLMLLVPSWMTDEVVQGAQSLEFDLL</sequence>
<dbReference type="InterPro" id="IPR046787">
    <property type="entry name" value="DnaT_2"/>
</dbReference>
<accession>A0A6J5R9X6</accession>
<evidence type="ECO:0000313" key="2">
    <source>
        <dbReference type="EMBL" id="CAB4190488.1"/>
    </source>
</evidence>
<feature type="domain" description="Putative DnaT-like" evidence="1">
    <location>
        <begin position="6"/>
        <end position="58"/>
    </location>
</feature>
<organism evidence="2">
    <name type="scientific">uncultured Caudovirales phage</name>
    <dbReference type="NCBI Taxonomy" id="2100421"/>
    <lineage>
        <taxon>Viruses</taxon>
        <taxon>Duplodnaviria</taxon>
        <taxon>Heunggongvirae</taxon>
        <taxon>Uroviricota</taxon>
        <taxon>Caudoviricetes</taxon>
        <taxon>Peduoviridae</taxon>
        <taxon>Maltschvirus</taxon>
        <taxon>Maltschvirus maltsch</taxon>
    </lineage>
</organism>
<proteinExistence type="predicted"/>